<evidence type="ECO:0000313" key="5">
    <source>
        <dbReference type="Proteomes" id="UP000631418"/>
    </source>
</evidence>
<evidence type="ECO:0000256" key="2">
    <source>
        <dbReference type="PROSITE-ProRule" id="PRU00335"/>
    </source>
</evidence>
<reference evidence="4" key="1">
    <citation type="submission" date="2020-11" db="EMBL/GenBank/DDBJ databases">
        <authorList>
            <person name="Thieme N."/>
            <person name="Liebl W."/>
            <person name="Zverlov V."/>
        </authorList>
    </citation>
    <scope>NUCLEOTIDE SEQUENCE</scope>
    <source>
        <strain evidence="4">NT08</strain>
    </source>
</reference>
<name>A0AAE2RNQ3_CLOBE</name>
<dbReference type="PRINTS" id="PR00455">
    <property type="entry name" value="HTHTETR"/>
</dbReference>
<dbReference type="AlphaFoldDB" id="A0AAE2RNQ3"/>
<dbReference type="InterPro" id="IPR050624">
    <property type="entry name" value="HTH-type_Tx_Regulator"/>
</dbReference>
<evidence type="ECO:0000256" key="1">
    <source>
        <dbReference type="ARBA" id="ARBA00023125"/>
    </source>
</evidence>
<accession>A0AAE2RNQ3</accession>
<feature type="domain" description="HTH tetR-type" evidence="3">
    <location>
        <begin position="16"/>
        <end position="76"/>
    </location>
</feature>
<dbReference type="PANTHER" id="PTHR43479:SF11">
    <property type="entry name" value="ACREF_ENVCD OPERON REPRESSOR-RELATED"/>
    <property type="match status" value="1"/>
</dbReference>
<dbReference type="InterPro" id="IPR001647">
    <property type="entry name" value="HTH_TetR"/>
</dbReference>
<comment type="caution">
    <text evidence="4">The sequence shown here is derived from an EMBL/GenBank/DDBJ whole genome shotgun (WGS) entry which is preliminary data.</text>
</comment>
<dbReference type="Gene3D" id="1.10.10.60">
    <property type="entry name" value="Homeodomain-like"/>
    <property type="match status" value="1"/>
</dbReference>
<evidence type="ECO:0000313" key="4">
    <source>
        <dbReference type="EMBL" id="MBF7807874.1"/>
    </source>
</evidence>
<organism evidence="4 5">
    <name type="scientific">Clostridium beijerinckii</name>
    <name type="common">Clostridium MP</name>
    <dbReference type="NCBI Taxonomy" id="1520"/>
    <lineage>
        <taxon>Bacteria</taxon>
        <taxon>Bacillati</taxon>
        <taxon>Bacillota</taxon>
        <taxon>Clostridia</taxon>
        <taxon>Eubacteriales</taxon>
        <taxon>Clostridiaceae</taxon>
        <taxon>Clostridium</taxon>
    </lineage>
</organism>
<dbReference type="GO" id="GO:0003677">
    <property type="term" value="F:DNA binding"/>
    <property type="evidence" value="ECO:0007669"/>
    <property type="project" value="UniProtKB-UniRule"/>
</dbReference>
<feature type="DNA-binding region" description="H-T-H motif" evidence="2">
    <location>
        <begin position="39"/>
        <end position="58"/>
    </location>
</feature>
<dbReference type="RefSeq" id="WP_011967610.1">
    <property type="nucleotide sequence ID" value="NZ_CP053893.1"/>
</dbReference>
<dbReference type="Pfam" id="PF00440">
    <property type="entry name" value="TetR_N"/>
    <property type="match status" value="1"/>
</dbReference>
<dbReference type="Proteomes" id="UP000631418">
    <property type="component" value="Unassembled WGS sequence"/>
</dbReference>
<evidence type="ECO:0000259" key="3">
    <source>
        <dbReference type="PROSITE" id="PS50977"/>
    </source>
</evidence>
<proteinExistence type="predicted"/>
<sequence length="204" mass="23956">MELNKAIRIPKQKRSIITNEKIIKTAFKLFCEKGYYKTTTNEIAKIAGVSIGSFYSYYKDKDTIFMKILDDYNKLFLEINNESELAINLYKSDKKKWLQKLINKILNIHESSKQLNKEIKILSYSMPEIAEINKKHHEIIIKVILEYLHMCKNDIKISDLYVASIISYNIISSTVDHIAFEETIISRERLIEATVEAVYKFLFK</sequence>
<gene>
    <name evidence="4" type="ORF">IS491_04030</name>
</gene>
<keyword evidence="1 2" id="KW-0238">DNA-binding</keyword>
<dbReference type="OMA" id="HEHTQEE"/>
<dbReference type="EMBL" id="JADOEF010000001">
    <property type="protein sequence ID" value="MBF7807874.1"/>
    <property type="molecule type" value="Genomic_DNA"/>
</dbReference>
<dbReference type="PROSITE" id="PS50977">
    <property type="entry name" value="HTH_TETR_2"/>
    <property type="match status" value="1"/>
</dbReference>
<dbReference type="PANTHER" id="PTHR43479">
    <property type="entry name" value="ACREF/ENVCD OPERON REPRESSOR-RELATED"/>
    <property type="match status" value="1"/>
</dbReference>
<dbReference type="SUPFAM" id="SSF46689">
    <property type="entry name" value="Homeodomain-like"/>
    <property type="match status" value="1"/>
</dbReference>
<dbReference type="Gene3D" id="1.10.357.10">
    <property type="entry name" value="Tetracycline Repressor, domain 2"/>
    <property type="match status" value="1"/>
</dbReference>
<dbReference type="InterPro" id="IPR009057">
    <property type="entry name" value="Homeodomain-like_sf"/>
</dbReference>
<protein>
    <submittedName>
        <fullName evidence="4">TetR/AcrR family transcriptional regulator</fullName>
    </submittedName>
</protein>